<protein>
    <recommendedName>
        <fullName evidence="5">Envelope fusion protein</fullName>
    </recommendedName>
</protein>
<evidence type="ECO:0008006" key="5">
    <source>
        <dbReference type="Google" id="ProtNLM"/>
    </source>
</evidence>
<name>A0AAV2S833_MEGNR</name>
<evidence type="ECO:0000256" key="1">
    <source>
        <dbReference type="SAM" id="Coils"/>
    </source>
</evidence>
<gene>
    <name evidence="3" type="ORF">MNOR_LOCUS33013</name>
</gene>
<proteinExistence type="predicted"/>
<accession>A0AAV2S833</accession>
<evidence type="ECO:0000313" key="3">
    <source>
        <dbReference type="EMBL" id="CAL4163590.1"/>
    </source>
</evidence>
<dbReference type="AlphaFoldDB" id="A0AAV2S833"/>
<dbReference type="EMBL" id="CAXKWB010046301">
    <property type="protein sequence ID" value="CAL4163590.1"/>
    <property type="molecule type" value="Genomic_DNA"/>
</dbReference>
<organism evidence="3 4">
    <name type="scientific">Meganyctiphanes norvegica</name>
    <name type="common">Northern krill</name>
    <name type="synonym">Thysanopoda norvegica</name>
    <dbReference type="NCBI Taxonomy" id="48144"/>
    <lineage>
        <taxon>Eukaryota</taxon>
        <taxon>Metazoa</taxon>
        <taxon>Ecdysozoa</taxon>
        <taxon>Arthropoda</taxon>
        <taxon>Crustacea</taxon>
        <taxon>Multicrustacea</taxon>
        <taxon>Malacostraca</taxon>
        <taxon>Eumalacostraca</taxon>
        <taxon>Eucarida</taxon>
        <taxon>Euphausiacea</taxon>
        <taxon>Euphausiidae</taxon>
        <taxon>Meganyctiphanes</taxon>
    </lineage>
</organism>
<comment type="caution">
    <text evidence="3">The sequence shown here is derived from an EMBL/GenBank/DDBJ whole genome shotgun (WGS) entry which is preliminary data.</text>
</comment>
<keyword evidence="1" id="KW-0175">Coiled coil</keyword>
<keyword evidence="2" id="KW-0732">Signal</keyword>
<keyword evidence="4" id="KW-1185">Reference proteome</keyword>
<feature type="signal peptide" evidence="2">
    <location>
        <begin position="1"/>
        <end position="28"/>
    </location>
</feature>
<evidence type="ECO:0000256" key="2">
    <source>
        <dbReference type="SAM" id="SignalP"/>
    </source>
</evidence>
<sequence>MFHNIQIFCLILIKTALCLIICTMRSSASEMDPVLRPGVVFLPQSKPLRIADDYWVVFTNYNLFSYESFLKKISLIFNGFDNLLKDLEEESKSMKINEIPLTELQKGKIMEEYNEKAEVQTESEISSGNNFISVCHLKKDASDMSKYLLFNKELMIKLQNYKFIINQEIQSLSMHSYSLSYPQNIMDELRIWVSDSECPQHSGQNYLEYIFGSYFGQHNSFDLKDLKGTVHHYEDLQATVVSNDTFLETMTMMNDLETCLTNLQNAEHSMINFADRLIAVTHGIDTLIHSGFNEKIHNELKDLLRVVTNSVHGRVTQATKRYKDFLRNELAKNLDFENSYFSIADLLDTAKVELHSCENSIIQSIVLYIPTPEQYPLFEVLSTPISIPEGYLKYKKLPAYLAQINDSVLLFDNFDWTNKCKSTGNYIICPDAPQAYYLDQIQCMWNVYNIANAAIDLPAQCETDVVQSYRPLFINILGKNKILYSLPRRTPFTIYCKDKTRSLLMLDGTGYVVLPHKCELMLGSIFTFSPNVWLSVYRNVSFYMKIPDVSVIRRKNELKNVLSNIEHQLQKVKNEHNNLRGYDPEDEIQYDFIYYFWTTSSIISSLLLLVRPVRIFWHHWHHHH</sequence>
<reference evidence="3 4" key="1">
    <citation type="submission" date="2024-05" db="EMBL/GenBank/DDBJ databases">
        <authorList>
            <person name="Wallberg A."/>
        </authorList>
    </citation>
    <scope>NUCLEOTIDE SEQUENCE [LARGE SCALE GENOMIC DNA]</scope>
</reference>
<evidence type="ECO:0000313" key="4">
    <source>
        <dbReference type="Proteomes" id="UP001497623"/>
    </source>
</evidence>
<feature type="chain" id="PRO_5043707799" description="Envelope fusion protein" evidence="2">
    <location>
        <begin position="29"/>
        <end position="624"/>
    </location>
</feature>
<feature type="coiled-coil region" evidence="1">
    <location>
        <begin position="555"/>
        <end position="582"/>
    </location>
</feature>
<dbReference type="Proteomes" id="UP001497623">
    <property type="component" value="Unassembled WGS sequence"/>
</dbReference>